<feature type="domain" description="Cell wall mannoprotein PIR1-like C-terminal" evidence="3">
    <location>
        <begin position="63"/>
        <end position="136"/>
    </location>
</feature>
<dbReference type="OrthoDB" id="4657524at2759"/>
<evidence type="ECO:0000313" key="4">
    <source>
        <dbReference type="EMBL" id="RMY59153.1"/>
    </source>
</evidence>
<keyword evidence="1" id="KW-0732">Signal</keyword>
<comment type="caution">
    <text evidence="4">The sequence shown here is derived from an EMBL/GenBank/DDBJ whole genome shotgun (WGS) entry which is preliminary data.</text>
</comment>
<evidence type="ECO:0000313" key="5">
    <source>
        <dbReference type="Proteomes" id="UP000270230"/>
    </source>
</evidence>
<evidence type="ECO:0000256" key="1">
    <source>
        <dbReference type="SAM" id="SignalP"/>
    </source>
</evidence>
<dbReference type="Pfam" id="PF09792">
    <property type="entry name" value="But2"/>
    <property type="match status" value="1"/>
</dbReference>
<reference evidence="4 5" key="1">
    <citation type="journal article" date="2018" name="BMC Genomics">
        <title>Genomic evidence for intraspecific hybridization in a clonal and extremely halotolerant yeast.</title>
        <authorList>
            <person name="Gostincar C."/>
            <person name="Stajich J.E."/>
            <person name="Zupancic J."/>
            <person name="Zalar P."/>
            <person name="Gunde-Cimerman N."/>
        </authorList>
    </citation>
    <scope>NUCLEOTIDE SEQUENCE [LARGE SCALE GENOMIC DNA]</scope>
    <source>
        <strain evidence="4 5">EXF-151</strain>
    </source>
</reference>
<dbReference type="PANTHER" id="PTHR39613">
    <property type="entry name" value="ANCHORED CELL WALL PROTEIN, PUTATIVE (AFU_ORTHOLOGUE AFUA_4G08960)-RELATED"/>
    <property type="match status" value="1"/>
</dbReference>
<dbReference type="InterPro" id="IPR054508">
    <property type="entry name" value="PIR1-like_C"/>
</dbReference>
<accession>A0A3M7D4Q3</accession>
<feature type="domain" description="Ubiquitin 3 binding protein But2 C-terminal" evidence="2">
    <location>
        <begin position="379"/>
        <end position="519"/>
    </location>
</feature>
<dbReference type="PANTHER" id="PTHR39613:SF1">
    <property type="entry name" value="ANCHORED CELL WALL PROTEIN, PUTATIVE (AFU_ORTHOLOGUE AFUA_4G08960)-RELATED"/>
    <property type="match status" value="1"/>
</dbReference>
<feature type="signal peptide" evidence="1">
    <location>
        <begin position="1"/>
        <end position="16"/>
    </location>
</feature>
<dbReference type="InterPro" id="IPR018620">
    <property type="entry name" value="Ubiquitin3-bd_protein_But2_C"/>
</dbReference>
<organism evidence="4 5">
    <name type="scientific">Hortaea werneckii</name>
    <name type="common">Black yeast</name>
    <name type="synonym">Cladosporium werneckii</name>
    <dbReference type="NCBI Taxonomy" id="91943"/>
    <lineage>
        <taxon>Eukaryota</taxon>
        <taxon>Fungi</taxon>
        <taxon>Dikarya</taxon>
        <taxon>Ascomycota</taxon>
        <taxon>Pezizomycotina</taxon>
        <taxon>Dothideomycetes</taxon>
        <taxon>Dothideomycetidae</taxon>
        <taxon>Mycosphaerellales</taxon>
        <taxon>Teratosphaeriaceae</taxon>
        <taxon>Hortaea</taxon>
    </lineage>
</organism>
<dbReference type="AlphaFoldDB" id="A0A3M7D4Q3"/>
<sequence>MKTFATAAGMALGASAALLPRADQCCFQLTASGGASGTLGQLSDGQNRIGGGLGEATYCISNGMITDKSGRGCILTPPTTQFQCDKGASPDGGFSVGSGGNLQHNGDSTFYACPADTGEYNIYTQKVDGQSKCVKVTLNTGGKCAAGMTSSQAMSTSPAMSTSKAMSTSPTMSQQTVTTTVMQSKTCPAPQTVTMTETQMEQNTQYKPTTIYKTETQTEQNTQYKPTTVYQTETQTQQNTQYKPTTIYQTETQTVQNTQVVPTTVYSTKTEEQTETATKQTTVYETKTEQATVTAEQPTTVYKTKTVEETETAKKPVTQYVTKVETQQYCPSTQATSKGTQTMGTVTQTKGTQTMATQTKPAPTSKSSACPTNLNGDYQYPHLIVPISSEHPDQSYGTSYNGQVNGTTSSVYNFDIPQSYEGQTCSLVFLFPKKSDLETSDFTFNGEGSISVDNLSSAAKQSTTYNSCPKSAEHAGEFSPMPGNSYVISTGDCAAGTTQSYELSANGGLSLEYFQDYNPSPIGLYITTC</sequence>
<dbReference type="Pfam" id="PF22799">
    <property type="entry name" value="PIR1-like_C"/>
    <property type="match status" value="1"/>
</dbReference>
<protein>
    <submittedName>
        <fullName evidence="4">Uncharacterized protein</fullName>
    </submittedName>
</protein>
<dbReference type="Proteomes" id="UP000270230">
    <property type="component" value="Unassembled WGS sequence"/>
</dbReference>
<dbReference type="EMBL" id="QWIN01000106">
    <property type="protein sequence ID" value="RMY59153.1"/>
    <property type="molecule type" value="Genomic_DNA"/>
</dbReference>
<gene>
    <name evidence="4" type="ORF">D0865_02230</name>
</gene>
<name>A0A3M7D4Q3_HORWE</name>
<evidence type="ECO:0000259" key="2">
    <source>
        <dbReference type="Pfam" id="PF09792"/>
    </source>
</evidence>
<proteinExistence type="predicted"/>
<dbReference type="VEuPathDB" id="FungiDB:BTJ68_13397"/>
<evidence type="ECO:0000259" key="3">
    <source>
        <dbReference type="Pfam" id="PF22799"/>
    </source>
</evidence>
<feature type="chain" id="PRO_5018122272" evidence="1">
    <location>
        <begin position="17"/>
        <end position="529"/>
    </location>
</feature>